<organism evidence="3 4">
    <name type="scientific">Mesorhizobium prunaredense</name>
    <dbReference type="NCBI Taxonomy" id="1631249"/>
    <lineage>
        <taxon>Bacteria</taxon>
        <taxon>Pseudomonadati</taxon>
        <taxon>Pseudomonadota</taxon>
        <taxon>Alphaproteobacteria</taxon>
        <taxon>Hyphomicrobiales</taxon>
        <taxon>Phyllobacteriaceae</taxon>
        <taxon>Mesorhizobium</taxon>
    </lineage>
</organism>
<feature type="region of interest" description="Disordered" evidence="1">
    <location>
        <begin position="95"/>
        <end position="118"/>
    </location>
</feature>
<name>A0A1R3VGJ0_9HYPH</name>
<keyword evidence="2" id="KW-1133">Transmembrane helix</keyword>
<sequence>MRLTTSNAIGEIGAASLPRLPLAAMTSSTKNLQRACAQHTAWVNGPGPRRDHFDLMLRRRQLLVLALGLAAVTYLSEPAVTMGIWSPSIAAVFNNQDPADKNDGERNQENDTRVGAAA</sequence>
<dbReference type="AlphaFoldDB" id="A0A1R3VGJ0"/>
<keyword evidence="2" id="KW-0472">Membrane</keyword>
<evidence type="ECO:0000313" key="4">
    <source>
        <dbReference type="Proteomes" id="UP000188388"/>
    </source>
</evidence>
<keyword evidence="4" id="KW-1185">Reference proteome</keyword>
<evidence type="ECO:0000256" key="2">
    <source>
        <dbReference type="SAM" id="Phobius"/>
    </source>
</evidence>
<evidence type="ECO:0000313" key="3">
    <source>
        <dbReference type="EMBL" id="SIT57968.1"/>
    </source>
</evidence>
<accession>A0A1R3VGJ0</accession>
<gene>
    <name evidence="3" type="ORF">BQ8794_50070</name>
</gene>
<keyword evidence="2" id="KW-0812">Transmembrane</keyword>
<feature type="transmembrane region" description="Helical" evidence="2">
    <location>
        <begin position="62"/>
        <end position="85"/>
    </location>
</feature>
<dbReference type="STRING" id="1631249.BQ8794_50070"/>
<dbReference type="Proteomes" id="UP000188388">
    <property type="component" value="Unassembled WGS sequence"/>
</dbReference>
<evidence type="ECO:0000256" key="1">
    <source>
        <dbReference type="SAM" id="MobiDB-lite"/>
    </source>
</evidence>
<reference evidence="4" key="1">
    <citation type="submission" date="2017-01" db="EMBL/GenBank/DDBJ databases">
        <authorList>
            <person name="Brunel B."/>
        </authorList>
    </citation>
    <scope>NUCLEOTIDE SEQUENCE [LARGE SCALE GENOMIC DNA]</scope>
</reference>
<proteinExistence type="predicted"/>
<protein>
    <submittedName>
        <fullName evidence="3">Uncharacterized protein</fullName>
    </submittedName>
</protein>
<feature type="compositionally biased region" description="Basic and acidic residues" evidence="1">
    <location>
        <begin position="98"/>
        <end position="112"/>
    </location>
</feature>
<dbReference type="EMBL" id="FTPD01000045">
    <property type="protein sequence ID" value="SIT57968.1"/>
    <property type="molecule type" value="Genomic_DNA"/>
</dbReference>